<dbReference type="InterPro" id="IPR001173">
    <property type="entry name" value="Glyco_trans_2-like"/>
</dbReference>
<feature type="domain" description="Glycosyltransferase 2-like" evidence="1">
    <location>
        <begin position="7"/>
        <end position="127"/>
    </location>
</feature>
<dbReference type="EMBL" id="JACCAE010000001">
    <property type="protein sequence ID" value="NYF99029.1"/>
    <property type="molecule type" value="Genomic_DNA"/>
</dbReference>
<dbReference type="RefSeq" id="WP_185991782.1">
    <property type="nucleotide sequence ID" value="NZ_JACCAE010000001.1"/>
</dbReference>
<evidence type="ECO:0000313" key="2">
    <source>
        <dbReference type="EMBL" id="NYF99029.1"/>
    </source>
</evidence>
<accession>A0A852VSS9</accession>
<evidence type="ECO:0000313" key="3">
    <source>
        <dbReference type="Proteomes" id="UP000554054"/>
    </source>
</evidence>
<gene>
    <name evidence="2" type="ORF">BJY20_002421</name>
</gene>
<dbReference type="Pfam" id="PF00535">
    <property type="entry name" value="Glycos_transf_2"/>
    <property type="match status" value="1"/>
</dbReference>
<comment type="caution">
    <text evidence="2">The sequence shown here is derived from an EMBL/GenBank/DDBJ whole genome shotgun (WGS) entry which is preliminary data.</text>
</comment>
<keyword evidence="2" id="KW-0808">Transferase</keyword>
<sequence length="282" mass="31459">MSTPIGSIIIAAHDEEAVIARALRHLCDIAQEGLVDVIVVCNGCRDRTAQVAREFSRVRVRELPQASKTAALREGDRIAVPGPRVYLDADVEMTGRAAVATLRALTDGALAGRPPRRFETARAHWSVRRWYAVRERLPSISGTLWGSGCYGLSVEGRARFAEFPEVIADDLFIDSLFTMDEVTIIATDAVVVHTPLRPADLLMILRRRYRTQEGQWVEAGPGPLSPGQRRQLRDLRALIRREPARIGDVVVYSAMIVLARLRARFGPSPRWERDTSSRELSE</sequence>
<dbReference type="GO" id="GO:0016740">
    <property type="term" value="F:transferase activity"/>
    <property type="evidence" value="ECO:0007669"/>
    <property type="project" value="UniProtKB-KW"/>
</dbReference>
<dbReference type="Gene3D" id="3.90.550.10">
    <property type="entry name" value="Spore Coat Polysaccharide Biosynthesis Protein SpsA, Chain A"/>
    <property type="match status" value="1"/>
</dbReference>
<protein>
    <submittedName>
        <fullName evidence="2">Glycosyltransferase involved in cell wall biosynthesis</fullName>
    </submittedName>
</protein>
<keyword evidence="3" id="KW-1185">Reference proteome</keyword>
<proteinExistence type="predicted"/>
<organism evidence="2 3">
    <name type="scientific">Janibacter cremeus</name>
    <dbReference type="NCBI Taxonomy" id="1285192"/>
    <lineage>
        <taxon>Bacteria</taxon>
        <taxon>Bacillati</taxon>
        <taxon>Actinomycetota</taxon>
        <taxon>Actinomycetes</taxon>
        <taxon>Micrococcales</taxon>
        <taxon>Intrasporangiaceae</taxon>
        <taxon>Janibacter</taxon>
    </lineage>
</organism>
<dbReference type="AlphaFoldDB" id="A0A852VSS9"/>
<evidence type="ECO:0000259" key="1">
    <source>
        <dbReference type="Pfam" id="PF00535"/>
    </source>
</evidence>
<reference evidence="2 3" key="1">
    <citation type="submission" date="2020-07" db="EMBL/GenBank/DDBJ databases">
        <title>Sequencing the genomes of 1000 actinobacteria strains.</title>
        <authorList>
            <person name="Klenk H.-P."/>
        </authorList>
    </citation>
    <scope>NUCLEOTIDE SEQUENCE [LARGE SCALE GENOMIC DNA]</scope>
    <source>
        <strain evidence="2 3">DSM 26154</strain>
    </source>
</reference>
<name>A0A852VSS9_9MICO</name>
<dbReference type="Proteomes" id="UP000554054">
    <property type="component" value="Unassembled WGS sequence"/>
</dbReference>
<dbReference type="SUPFAM" id="SSF53448">
    <property type="entry name" value="Nucleotide-diphospho-sugar transferases"/>
    <property type="match status" value="1"/>
</dbReference>
<dbReference type="InterPro" id="IPR029044">
    <property type="entry name" value="Nucleotide-diphossugar_trans"/>
</dbReference>